<dbReference type="InterPro" id="IPR036291">
    <property type="entry name" value="NAD(P)-bd_dom_sf"/>
</dbReference>
<dbReference type="EMBL" id="AKWD02000060">
    <property type="protein sequence ID" value="EMO52055.1"/>
    <property type="molecule type" value="Genomic_DNA"/>
</dbReference>
<dbReference type="Gene3D" id="3.40.50.720">
    <property type="entry name" value="NAD(P)-binding Rossmann-like Domain"/>
    <property type="match status" value="1"/>
</dbReference>
<gene>
    <name evidence="4" type="ORF">LEP1GSC172_0794</name>
</gene>
<evidence type="ECO:0000313" key="4">
    <source>
        <dbReference type="EMBL" id="EMO52055.1"/>
    </source>
</evidence>
<dbReference type="FunFam" id="3.40.50.720:FF:000085">
    <property type="entry name" value="Dihydroflavonol reductase"/>
    <property type="match status" value="1"/>
</dbReference>
<dbReference type="Pfam" id="PF01370">
    <property type="entry name" value="Epimerase"/>
    <property type="match status" value="1"/>
</dbReference>
<comment type="caution">
    <text evidence="4">The sequence shown here is derived from an EMBL/GenBank/DDBJ whole genome shotgun (WGS) entry which is preliminary data.</text>
</comment>
<dbReference type="PANTHER" id="PTHR10366">
    <property type="entry name" value="NAD DEPENDENT EPIMERASE/DEHYDRATASE"/>
    <property type="match status" value="1"/>
</dbReference>
<dbReference type="Proteomes" id="UP000012112">
    <property type="component" value="Unassembled WGS sequence"/>
</dbReference>
<protein>
    <submittedName>
        <fullName evidence="4">3-beta hydroxysteroid dehydrogenase/isomerase family protein</fullName>
    </submittedName>
</protein>
<dbReference type="OrthoDB" id="9778052at2"/>
<keyword evidence="1" id="KW-0560">Oxidoreductase</keyword>
<dbReference type="SUPFAM" id="SSF51735">
    <property type="entry name" value="NAD(P)-binding Rossmann-fold domains"/>
    <property type="match status" value="1"/>
</dbReference>
<reference evidence="4 5" key="1">
    <citation type="submission" date="2013-01" db="EMBL/GenBank/DDBJ databases">
        <authorList>
            <person name="Harkins D.M."/>
            <person name="Durkin A.S."/>
            <person name="Brinkac L.M."/>
            <person name="Haft D.H."/>
            <person name="Selengut J.D."/>
            <person name="Sanka R."/>
            <person name="DePew J."/>
            <person name="Purushe J."/>
            <person name="Matthias M.A."/>
            <person name="Vinetz J.M."/>
            <person name="Sutton G.G."/>
            <person name="Nierman W.C."/>
            <person name="Fouts D.E."/>
        </authorList>
    </citation>
    <scope>NUCLEOTIDE SEQUENCE [LARGE SCALE GENOMIC DNA]</scope>
    <source>
        <strain evidence="4 5">HAI1536</strain>
    </source>
</reference>
<keyword evidence="4" id="KW-0413">Isomerase</keyword>
<dbReference type="GO" id="GO:0016616">
    <property type="term" value="F:oxidoreductase activity, acting on the CH-OH group of donors, NAD or NADP as acceptor"/>
    <property type="evidence" value="ECO:0007669"/>
    <property type="project" value="TreeGrafter"/>
</dbReference>
<dbReference type="STRING" id="28182.GCA_001568325_03316"/>
<evidence type="ECO:0000256" key="1">
    <source>
        <dbReference type="ARBA" id="ARBA00023002"/>
    </source>
</evidence>
<feature type="domain" description="NAD-dependent epimerase/dehydratase" evidence="3">
    <location>
        <begin position="10"/>
        <end position="256"/>
    </location>
</feature>
<name>M6V5B5_9LEPT</name>
<dbReference type="GO" id="GO:0016853">
    <property type="term" value="F:isomerase activity"/>
    <property type="evidence" value="ECO:0007669"/>
    <property type="project" value="UniProtKB-KW"/>
</dbReference>
<dbReference type="InterPro" id="IPR050425">
    <property type="entry name" value="NAD(P)_dehydrat-like"/>
</dbReference>
<proteinExistence type="inferred from homology"/>
<organism evidence="4 5">
    <name type="scientific">Leptospira noguchii</name>
    <dbReference type="NCBI Taxonomy" id="28182"/>
    <lineage>
        <taxon>Bacteria</taxon>
        <taxon>Pseudomonadati</taxon>
        <taxon>Spirochaetota</taxon>
        <taxon>Spirochaetia</taxon>
        <taxon>Leptospirales</taxon>
        <taxon>Leptospiraceae</taxon>
        <taxon>Leptospira</taxon>
    </lineage>
</organism>
<comment type="similarity">
    <text evidence="2">Belongs to the NAD(P)-dependent epimerase/dehydratase family. Dihydroflavonol-4-reductase subfamily.</text>
</comment>
<evidence type="ECO:0000256" key="2">
    <source>
        <dbReference type="ARBA" id="ARBA00023445"/>
    </source>
</evidence>
<dbReference type="AlphaFoldDB" id="M6V5B5"/>
<sequence length="363" mass="40065">MKEIDRSKPVLVTGGAGYIASWVVRYLLEDGISVRATVRNKSDSKKISHLLKLAERFPGKLELYEADLLKEGSFLNAIQDKGGVELILHMASPFFIDGIKNPQKELVEPAVFGTKNVLESANASSTVKRIVLTSSVAAVMGDNADALSFPNSRLSEANWNTTSSLKHQPYPYSKTLAEKEAWRIADLQSKWDLITINPSFVMGPSVSERADGTSVNFMLSMINGKFAPGVPDMRIGFVDVRDVAKAHILAGFTPSAKGRHIVSAVTMKFLEVANIIREKYGNRFPIPKNSLPKFLTYLIGPFFGLSWAYISHNVGIDFELDHSYSKKDLGLNYRPISETFTEHIEQILSSGILLKKSSGHSTV</sequence>
<accession>M6V5B5</accession>
<evidence type="ECO:0000313" key="5">
    <source>
        <dbReference type="Proteomes" id="UP000012112"/>
    </source>
</evidence>
<dbReference type="InterPro" id="IPR001509">
    <property type="entry name" value="Epimerase_deHydtase"/>
</dbReference>
<dbReference type="PANTHER" id="PTHR10366:SF564">
    <property type="entry name" value="STEROL-4-ALPHA-CARBOXYLATE 3-DEHYDROGENASE, DECARBOXYLATING"/>
    <property type="match status" value="1"/>
</dbReference>
<dbReference type="RefSeq" id="WP_002180158.1">
    <property type="nucleotide sequence ID" value="NZ_AKWD02000060.1"/>
</dbReference>
<evidence type="ECO:0000259" key="3">
    <source>
        <dbReference type="Pfam" id="PF01370"/>
    </source>
</evidence>